<evidence type="ECO:0000256" key="1">
    <source>
        <dbReference type="SAM" id="MobiDB-lite"/>
    </source>
</evidence>
<name>A0A9Q1EAI4_SYNKA</name>
<evidence type="ECO:0000313" key="2">
    <source>
        <dbReference type="EMBL" id="KAJ8335243.1"/>
    </source>
</evidence>
<feature type="region of interest" description="Disordered" evidence="1">
    <location>
        <begin position="65"/>
        <end position="105"/>
    </location>
</feature>
<keyword evidence="3" id="KW-1185">Reference proteome</keyword>
<evidence type="ECO:0000313" key="3">
    <source>
        <dbReference type="Proteomes" id="UP001152622"/>
    </source>
</evidence>
<proteinExistence type="predicted"/>
<gene>
    <name evidence="2" type="ORF">SKAU_G00408820</name>
</gene>
<accession>A0A9Q1EAI4</accession>
<feature type="region of interest" description="Disordered" evidence="1">
    <location>
        <begin position="1"/>
        <end position="20"/>
    </location>
</feature>
<organism evidence="2 3">
    <name type="scientific">Synaphobranchus kaupii</name>
    <name type="common">Kaup's arrowtooth eel</name>
    <dbReference type="NCBI Taxonomy" id="118154"/>
    <lineage>
        <taxon>Eukaryota</taxon>
        <taxon>Metazoa</taxon>
        <taxon>Chordata</taxon>
        <taxon>Craniata</taxon>
        <taxon>Vertebrata</taxon>
        <taxon>Euteleostomi</taxon>
        <taxon>Actinopterygii</taxon>
        <taxon>Neopterygii</taxon>
        <taxon>Teleostei</taxon>
        <taxon>Anguilliformes</taxon>
        <taxon>Synaphobranchidae</taxon>
        <taxon>Synaphobranchus</taxon>
    </lineage>
</organism>
<comment type="caution">
    <text evidence="2">The sequence shown here is derived from an EMBL/GenBank/DDBJ whole genome shotgun (WGS) entry which is preliminary data.</text>
</comment>
<reference evidence="2" key="1">
    <citation type="journal article" date="2023" name="Science">
        <title>Genome structures resolve the early diversification of teleost fishes.</title>
        <authorList>
            <person name="Parey E."/>
            <person name="Louis A."/>
            <person name="Montfort J."/>
            <person name="Bouchez O."/>
            <person name="Roques C."/>
            <person name="Iampietro C."/>
            <person name="Lluch J."/>
            <person name="Castinel A."/>
            <person name="Donnadieu C."/>
            <person name="Desvignes T."/>
            <person name="Floi Bucao C."/>
            <person name="Jouanno E."/>
            <person name="Wen M."/>
            <person name="Mejri S."/>
            <person name="Dirks R."/>
            <person name="Jansen H."/>
            <person name="Henkel C."/>
            <person name="Chen W.J."/>
            <person name="Zahm M."/>
            <person name="Cabau C."/>
            <person name="Klopp C."/>
            <person name="Thompson A.W."/>
            <person name="Robinson-Rechavi M."/>
            <person name="Braasch I."/>
            <person name="Lecointre G."/>
            <person name="Bobe J."/>
            <person name="Postlethwait J.H."/>
            <person name="Berthelot C."/>
            <person name="Roest Crollius H."/>
            <person name="Guiguen Y."/>
        </authorList>
    </citation>
    <scope>NUCLEOTIDE SEQUENCE</scope>
    <source>
        <strain evidence="2">WJC10195</strain>
    </source>
</reference>
<protein>
    <submittedName>
        <fullName evidence="2">Uncharacterized protein</fullName>
    </submittedName>
</protein>
<feature type="compositionally biased region" description="Polar residues" evidence="1">
    <location>
        <begin position="68"/>
        <end position="78"/>
    </location>
</feature>
<dbReference type="Proteomes" id="UP001152622">
    <property type="component" value="Chromosome 21"/>
</dbReference>
<dbReference type="EMBL" id="JAINUF010000021">
    <property type="protein sequence ID" value="KAJ8335243.1"/>
    <property type="molecule type" value="Genomic_DNA"/>
</dbReference>
<dbReference type="AlphaFoldDB" id="A0A9Q1EAI4"/>
<sequence length="138" mass="14741">MELTTTLLESHTHTPPPPTPRTNLTCIWNSCCVSRWSALKAAFPSSGISPAVSYGVTCPPHHTLRTPAEQTHGNSVPNRLSVGGKSSGDHGVRFPDPPVSDGAVLRKPAAHSPFTKLRRENVTWQGEGEGTLSTVLPL</sequence>